<dbReference type="Proteomes" id="UP001454036">
    <property type="component" value="Unassembled WGS sequence"/>
</dbReference>
<dbReference type="Gene3D" id="3.60.10.10">
    <property type="entry name" value="Endonuclease/exonuclease/phosphatase"/>
    <property type="match status" value="1"/>
</dbReference>
<comment type="caution">
    <text evidence="1">The sequence shown here is derived from an EMBL/GenBank/DDBJ whole genome shotgun (WGS) entry which is preliminary data.</text>
</comment>
<proteinExistence type="predicted"/>
<dbReference type="PANTHER" id="PTHR33710">
    <property type="entry name" value="BNAC02G09200D PROTEIN"/>
    <property type="match status" value="1"/>
</dbReference>
<accession>A0AAV3PNF9</accession>
<gene>
    <name evidence="1" type="ORF">LIER_10217</name>
</gene>
<dbReference type="EMBL" id="BAABME010001799">
    <property type="protein sequence ID" value="GAA0151512.1"/>
    <property type="molecule type" value="Genomic_DNA"/>
</dbReference>
<dbReference type="SUPFAM" id="SSF56219">
    <property type="entry name" value="DNase I-like"/>
    <property type="match status" value="1"/>
</dbReference>
<dbReference type="AlphaFoldDB" id="A0AAV3PNF9"/>
<organism evidence="1 2">
    <name type="scientific">Lithospermum erythrorhizon</name>
    <name type="common">Purple gromwell</name>
    <name type="synonym">Lithospermum officinale var. erythrorhizon</name>
    <dbReference type="NCBI Taxonomy" id="34254"/>
    <lineage>
        <taxon>Eukaryota</taxon>
        <taxon>Viridiplantae</taxon>
        <taxon>Streptophyta</taxon>
        <taxon>Embryophyta</taxon>
        <taxon>Tracheophyta</taxon>
        <taxon>Spermatophyta</taxon>
        <taxon>Magnoliopsida</taxon>
        <taxon>eudicotyledons</taxon>
        <taxon>Gunneridae</taxon>
        <taxon>Pentapetalae</taxon>
        <taxon>asterids</taxon>
        <taxon>lamiids</taxon>
        <taxon>Boraginales</taxon>
        <taxon>Boraginaceae</taxon>
        <taxon>Boraginoideae</taxon>
        <taxon>Lithospermeae</taxon>
        <taxon>Lithospermum</taxon>
    </lineage>
</organism>
<dbReference type="InterPro" id="IPR036691">
    <property type="entry name" value="Endo/exonu/phosph_ase_sf"/>
</dbReference>
<sequence>MGDFSEVLSSDEHVSHRRRSPAWQMEFFCQVVNDCGLFDVGYSRFKYTWCNNVISPNYTRERLDRCLASKDWMDMFSQAHLVHLTTNSSNHLPIVLELRTVTEGVVKPKPRFFGLRKDGAYMTQARGSFGMHGISVELWIQGPITITSKERATVLTKERQIARS</sequence>
<protein>
    <submittedName>
        <fullName evidence="1">Uncharacterized protein</fullName>
    </submittedName>
</protein>
<evidence type="ECO:0000313" key="1">
    <source>
        <dbReference type="EMBL" id="GAA0151512.1"/>
    </source>
</evidence>
<reference evidence="1 2" key="1">
    <citation type="submission" date="2024-01" db="EMBL/GenBank/DDBJ databases">
        <title>The complete chloroplast genome sequence of Lithospermum erythrorhizon: insights into the phylogenetic relationship among Boraginaceae species and the maternal lineages of purple gromwells.</title>
        <authorList>
            <person name="Okada T."/>
            <person name="Watanabe K."/>
        </authorList>
    </citation>
    <scope>NUCLEOTIDE SEQUENCE [LARGE SCALE GENOMIC DNA]</scope>
</reference>
<name>A0AAV3PNF9_LITER</name>
<evidence type="ECO:0000313" key="2">
    <source>
        <dbReference type="Proteomes" id="UP001454036"/>
    </source>
</evidence>
<dbReference type="PANTHER" id="PTHR33710:SF62">
    <property type="entry name" value="DUF4283 DOMAIN PROTEIN"/>
    <property type="match status" value="1"/>
</dbReference>
<keyword evidence="2" id="KW-1185">Reference proteome</keyword>